<dbReference type="PANTHER" id="PTHR46060:SF2">
    <property type="entry name" value="HISTONE-LYSINE N-METHYLTRANSFERASE SETMAR"/>
    <property type="match status" value="1"/>
</dbReference>
<dbReference type="GO" id="GO:0003690">
    <property type="term" value="F:double-stranded DNA binding"/>
    <property type="evidence" value="ECO:0007669"/>
    <property type="project" value="TreeGrafter"/>
</dbReference>
<dbReference type="GO" id="GO:0035861">
    <property type="term" value="C:site of double-strand break"/>
    <property type="evidence" value="ECO:0007669"/>
    <property type="project" value="TreeGrafter"/>
</dbReference>
<evidence type="ECO:0000313" key="3">
    <source>
        <dbReference type="Proteomes" id="UP000499080"/>
    </source>
</evidence>
<gene>
    <name evidence="2" type="primary">SETMAR_80</name>
    <name evidence="2" type="ORF">AVEN_151079_1</name>
</gene>
<feature type="region of interest" description="Disordered" evidence="1">
    <location>
        <begin position="52"/>
        <end position="87"/>
    </location>
</feature>
<dbReference type="GO" id="GO:0000729">
    <property type="term" value="P:DNA double-strand break processing"/>
    <property type="evidence" value="ECO:0007669"/>
    <property type="project" value="TreeGrafter"/>
</dbReference>
<dbReference type="GO" id="GO:0000793">
    <property type="term" value="C:condensed chromosome"/>
    <property type="evidence" value="ECO:0007669"/>
    <property type="project" value="TreeGrafter"/>
</dbReference>
<reference evidence="2 3" key="1">
    <citation type="journal article" date="2019" name="Sci. Rep.">
        <title>Orb-weaving spider Araneus ventricosus genome elucidates the spidroin gene catalogue.</title>
        <authorList>
            <person name="Kono N."/>
            <person name="Nakamura H."/>
            <person name="Ohtoshi R."/>
            <person name="Moran D.A.P."/>
            <person name="Shinohara A."/>
            <person name="Yoshida Y."/>
            <person name="Fujiwara M."/>
            <person name="Mori M."/>
            <person name="Tomita M."/>
            <person name="Arakawa K."/>
        </authorList>
    </citation>
    <scope>NUCLEOTIDE SEQUENCE [LARGE SCALE GENOMIC DNA]</scope>
</reference>
<dbReference type="Proteomes" id="UP000499080">
    <property type="component" value="Unassembled WGS sequence"/>
</dbReference>
<dbReference type="OrthoDB" id="6433921at2759"/>
<evidence type="ECO:0000313" key="2">
    <source>
        <dbReference type="EMBL" id="GBN91968.1"/>
    </source>
</evidence>
<dbReference type="PANTHER" id="PTHR46060">
    <property type="entry name" value="MARINER MOS1 TRANSPOSASE-LIKE PROTEIN"/>
    <property type="match status" value="1"/>
</dbReference>
<dbReference type="GO" id="GO:0044547">
    <property type="term" value="F:DNA topoisomerase binding"/>
    <property type="evidence" value="ECO:0007669"/>
    <property type="project" value="TreeGrafter"/>
</dbReference>
<name>A0A4Y2SUA0_ARAVE</name>
<dbReference type="GO" id="GO:0042800">
    <property type="term" value="F:histone H3K4 methyltransferase activity"/>
    <property type="evidence" value="ECO:0007669"/>
    <property type="project" value="TreeGrafter"/>
</dbReference>
<dbReference type="GO" id="GO:0046975">
    <property type="term" value="F:histone H3K36 methyltransferase activity"/>
    <property type="evidence" value="ECO:0007669"/>
    <property type="project" value="TreeGrafter"/>
</dbReference>
<dbReference type="GO" id="GO:0006303">
    <property type="term" value="P:double-strand break repair via nonhomologous end joining"/>
    <property type="evidence" value="ECO:0007669"/>
    <property type="project" value="TreeGrafter"/>
</dbReference>
<dbReference type="InterPro" id="IPR036397">
    <property type="entry name" value="RNaseH_sf"/>
</dbReference>
<dbReference type="InterPro" id="IPR052709">
    <property type="entry name" value="Transposase-MT_Hybrid"/>
</dbReference>
<accession>A0A4Y2SUA0</accession>
<comment type="caution">
    <text evidence="2">The sequence shown here is derived from an EMBL/GenBank/DDBJ whole genome shotgun (WGS) entry which is preliminary data.</text>
</comment>
<dbReference type="EMBL" id="BGPR01024147">
    <property type="protein sequence ID" value="GBN91968.1"/>
    <property type="molecule type" value="Genomic_DNA"/>
</dbReference>
<dbReference type="GO" id="GO:0005634">
    <property type="term" value="C:nucleus"/>
    <property type="evidence" value="ECO:0007669"/>
    <property type="project" value="TreeGrafter"/>
</dbReference>
<organism evidence="2 3">
    <name type="scientific">Araneus ventricosus</name>
    <name type="common">Orbweaver spider</name>
    <name type="synonym">Epeira ventricosa</name>
    <dbReference type="NCBI Taxonomy" id="182803"/>
    <lineage>
        <taxon>Eukaryota</taxon>
        <taxon>Metazoa</taxon>
        <taxon>Ecdysozoa</taxon>
        <taxon>Arthropoda</taxon>
        <taxon>Chelicerata</taxon>
        <taxon>Arachnida</taxon>
        <taxon>Araneae</taxon>
        <taxon>Araneomorphae</taxon>
        <taxon>Entelegynae</taxon>
        <taxon>Araneoidea</taxon>
        <taxon>Araneidae</taxon>
        <taxon>Araneus</taxon>
    </lineage>
</organism>
<keyword evidence="2" id="KW-0808">Transferase</keyword>
<feature type="compositionally biased region" description="Polar residues" evidence="1">
    <location>
        <begin position="63"/>
        <end position="73"/>
    </location>
</feature>
<dbReference type="GO" id="GO:0000014">
    <property type="term" value="F:single-stranded DNA endodeoxyribonuclease activity"/>
    <property type="evidence" value="ECO:0007669"/>
    <property type="project" value="TreeGrafter"/>
</dbReference>
<dbReference type="GO" id="GO:0015074">
    <property type="term" value="P:DNA integration"/>
    <property type="evidence" value="ECO:0007669"/>
    <property type="project" value="TreeGrafter"/>
</dbReference>
<dbReference type="AlphaFoldDB" id="A0A4Y2SUA0"/>
<keyword evidence="2" id="KW-0489">Methyltransferase</keyword>
<evidence type="ECO:0000256" key="1">
    <source>
        <dbReference type="SAM" id="MobiDB-lite"/>
    </source>
</evidence>
<dbReference type="GO" id="GO:0032259">
    <property type="term" value="P:methylation"/>
    <property type="evidence" value="ECO:0007669"/>
    <property type="project" value="UniProtKB-KW"/>
</dbReference>
<dbReference type="Gene3D" id="3.30.420.10">
    <property type="entry name" value="Ribonuclease H-like superfamily/Ribonuclease H"/>
    <property type="match status" value="1"/>
</dbReference>
<dbReference type="GO" id="GO:0003697">
    <property type="term" value="F:single-stranded DNA binding"/>
    <property type="evidence" value="ECO:0007669"/>
    <property type="project" value="TreeGrafter"/>
</dbReference>
<protein>
    <submittedName>
        <fullName evidence="2">Histone-lysine N-methyltransferase SETMAR</fullName>
    </submittedName>
</protein>
<proteinExistence type="predicted"/>
<dbReference type="GO" id="GO:0031297">
    <property type="term" value="P:replication fork processing"/>
    <property type="evidence" value="ECO:0007669"/>
    <property type="project" value="TreeGrafter"/>
</dbReference>
<sequence length="87" mass="9950">MADMYYQEIDEMNCKLQHMCPALVNRKGPILLHNNARSHIEQMTLQKQNKLGYETLPHPPYSSDLSPTENNCLSTSATSRKRKSSTI</sequence>
<keyword evidence="3" id="KW-1185">Reference proteome</keyword>
<dbReference type="GO" id="GO:0044774">
    <property type="term" value="P:mitotic DNA integrity checkpoint signaling"/>
    <property type="evidence" value="ECO:0007669"/>
    <property type="project" value="TreeGrafter"/>
</dbReference>